<dbReference type="PANTHER" id="PTHR21181:SF13">
    <property type="entry name" value="NADH DEHYDROGENASE (UBIQUINONE) COMPLEX I, ASSEMBLY FACTOR 6"/>
    <property type="match status" value="1"/>
</dbReference>
<dbReference type="Proteomes" id="UP001385951">
    <property type="component" value="Unassembled WGS sequence"/>
</dbReference>
<evidence type="ECO:0000256" key="3">
    <source>
        <dbReference type="ARBA" id="ARBA00022946"/>
    </source>
</evidence>
<dbReference type="Gene3D" id="1.10.600.10">
    <property type="entry name" value="Farnesyl Diphosphate Synthase"/>
    <property type="match status" value="1"/>
</dbReference>
<organism evidence="7 8">
    <name type="scientific">Cerrena zonata</name>
    <dbReference type="NCBI Taxonomy" id="2478898"/>
    <lineage>
        <taxon>Eukaryota</taxon>
        <taxon>Fungi</taxon>
        <taxon>Dikarya</taxon>
        <taxon>Basidiomycota</taxon>
        <taxon>Agaricomycotina</taxon>
        <taxon>Agaricomycetes</taxon>
        <taxon>Polyporales</taxon>
        <taxon>Cerrenaceae</taxon>
        <taxon>Cerrena</taxon>
    </lineage>
</organism>
<comment type="similarity">
    <text evidence="6">Belongs to the NDUFAF6 family.</text>
</comment>
<evidence type="ECO:0000313" key="8">
    <source>
        <dbReference type="Proteomes" id="UP001385951"/>
    </source>
</evidence>
<dbReference type="GO" id="GO:0005743">
    <property type="term" value="C:mitochondrial inner membrane"/>
    <property type="evidence" value="ECO:0007669"/>
    <property type="project" value="UniProtKB-SubCell"/>
</dbReference>
<gene>
    <name evidence="7" type="ORF">QCA50_006640</name>
</gene>
<comment type="subcellular location">
    <subcellularLocation>
        <location evidence="1">Mitochondrion inner membrane</location>
    </subcellularLocation>
</comment>
<protein>
    <submittedName>
        <fullName evidence="7">Uncharacterized protein</fullName>
    </submittedName>
</protein>
<comment type="caution">
    <text evidence="7">The sequence shown here is derived from an EMBL/GenBank/DDBJ whole genome shotgun (WGS) entry which is preliminary data.</text>
</comment>
<keyword evidence="2" id="KW-0999">Mitochondrion inner membrane</keyword>
<dbReference type="InterPro" id="IPR002060">
    <property type="entry name" value="Squ/phyt_synthse"/>
</dbReference>
<reference evidence="7 8" key="1">
    <citation type="submission" date="2022-09" db="EMBL/GenBank/DDBJ databases">
        <authorList>
            <person name="Palmer J.M."/>
        </authorList>
    </citation>
    <scope>NUCLEOTIDE SEQUENCE [LARGE SCALE GENOMIC DNA]</scope>
    <source>
        <strain evidence="7 8">DSM 7382</strain>
    </source>
</reference>
<keyword evidence="3" id="KW-0809">Transit peptide</keyword>
<evidence type="ECO:0000256" key="1">
    <source>
        <dbReference type="ARBA" id="ARBA00004273"/>
    </source>
</evidence>
<accession>A0AAW0G974</accession>
<keyword evidence="8" id="KW-1185">Reference proteome</keyword>
<dbReference type="InterPro" id="IPR008949">
    <property type="entry name" value="Isoprenoid_synthase_dom_sf"/>
</dbReference>
<keyword evidence="5" id="KW-0472">Membrane</keyword>
<evidence type="ECO:0000256" key="2">
    <source>
        <dbReference type="ARBA" id="ARBA00022792"/>
    </source>
</evidence>
<dbReference type="SUPFAM" id="SSF48576">
    <property type="entry name" value="Terpenoid synthases"/>
    <property type="match status" value="1"/>
</dbReference>
<evidence type="ECO:0000256" key="6">
    <source>
        <dbReference type="ARBA" id="ARBA00038273"/>
    </source>
</evidence>
<dbReference type="EMBL" id="JASBNA010000007">
    <property type="protein sequence ID" value="KAK7689998.1"/>
    <property type="molecule type" value="Genomic_DNA"/>
</dbReference>
<sequence>MLRSSASRASKAYKSLRFASSSTTGRGDYGTYCSDLVRHRDYEAYLTSYFYPRELKSTYYALRAFYVELASVQEAVSNTMIGKMRMQFWRDALKNIADQNPPKHPIALALYDATQKVKLPSYHLKRIIDARDAELENPTHLTMDSLLAHAESTSSTFNYLLLSMLSLSSSETLSHAGSHLGVSQTIATLLRSLPYHAHKGKMVIPAELTAKHGVNQEEVFRYGGEAKGIDDAVFEFATVANDHLITAREMVKADSTSGGKVPDRGRPVFLSAVPTALYLERLEQVNFDVFHPSLQLKTWKLPWRVWTGYYSGRF</sequence>
<name>A0AAW0G974_9APHY</name>
<evidence type="ECO:0000256" key="4">
    <source>
        <dbReference type="ARBA" id="ARBA00023128"/>
    </source>
</evidence>
<dbReference type="Pfam" id="PF00494">
    <property type="entry name" value="SQS_PSY"/>
    <property type="match status" value="1"/>
</dbReference>
<dbReference type="GO" id="GO:0032981">
    <property type="term" value="P:mitochondrial respiratory chain complex I assembly"/>
    <property type="evidence" value="ECO:0007669"/>
    <property type="project" value="TreeGrafter"/>
</dbReference>
<proteinExistence type="inferred from homology"/>
<dbReference type="AlphaFoldDB" id="A0AAW0G974"/>
<evidence type="ECO:0000256" key="5">
    <source>
        <dbReference type="ARBA" id="ARBA00023136"/>
    </source>
</evidence>
<dbReference type="PANTHER" id="PTHR21181">
    <property type="match status" value="1"/>
</dbReference>
<evidence type="ECO:0000313" key="7">
    <source>
        <dbReference type="EMBL" id="KAK7689998.1"/>
    </source>
</evidence>
<keyword evidence="4" id="KW-0496">Mitochondrion</keyword>